<reference evidence="2" key="1">
    <citation type="journal article" date="2011" name="PLoS Genet.">
        <title>Genomic analysis of the necrotrophic fungal pathogens Sclerotinia sclerotiorum and Botrytis cinerea.</title>
        <authorList>
            <person name="Amselem J."/>
            <person name="Cuomo C.A."/>
            <person name="van Kan J.A."/>
            <person name="Viaud M."/>
            <person name="Benito E.P."/>
            <person name="Couloux A."/>
            <person name="Coutinho P.M."/>
            <person name="de Vries R.P."/>
            <person name="Dyer P.S."/>
            <person name="Fillinger S."/>
            <person name="Fournier E."/>
            <person name="Gout L."/>
            <person name="Hahn M."/>
            <person name="Kohn L."/>
            <person name="Lapalu N."/>
            <person name="Plummer K.M."/>
            <person name="Pradier J.M."/>
            <person name="Quevillon E."/>
            <person name="Sharon A."/>
            <person name="Simon A."/>
            <person name="ten Have A."/>
            <person name="Tudzynski B."/>
            <person name="Tudzynski P."/>
            <person name="Wincker P."/>
            <person name="Andrew M."/>
            <person name="Anthouard V."/>
            <person name="Beever R.E."/>
            <person name="Beffa R."/>
            <person name="Benoit I."/>
            <person name="Bouzid O."/>
            <person name="Brault B."/>
            <person name="Chen Z."/>
            <person name="Choquer M."/>
            <person name="Collemare J."/>
            <person name="Cotton P."/>
            <person name="Danchin E.G."/>
            <person name="Da Silva C."/>
            <person name="Gautier A."/>
            <person name="Giraud C."/>
            <person name="Giraud T."/>
            <person name="Gonzalez C."/>
            <person name="Grossetete S."/>
            <person name="Guldener U."/>
            <person name="Henrissat B."/>
            <person name="Howlett B.J."/>
            <person name="Kodira C."/>
            <person name="Kretschmer M."/>
            <person name="Lappartient A."/>
            <person name="Leroch M."/>
            <person name="Levis C."/>
            <person name="Mauceli E."/>
            <person name="Neuveglise C."/>
            <person name="Oeser B."/>
            <person name="Pearson M."/>
            <person name="Poulain J."/>
            <person name="Poussereau N."/>
            <person name="Quesneville H."/>
            <person name="Rascle C."/>
            <person name="Schumacher J."/>
            <person name="Segurens B."/>
            <person name="Sexton A."/>
            <person name="Silva E."/>
            <person name="Sirven C."/>
            <person name="Soanes D.M."/>
            <person name="Talbot N.J."/>
            <person name="Templeton M."/>
            <person name="Yandava C."/>
            <person name="Yarden O."/>
            <person name="Zeng Q."/>
            <person name="Rollins J.A."/>
            <person name="Lebrun M.H."/>
            <person name="Dickman M."/>
        </authorList>
    </citation>
    <scope>NUCLEOTIDE SEQUENCE [LARGE SCALE GENOMIC DNA]</scope>
    <source>
        <strain evidence="2">T4</strain>
    </source>
</reference>
<sequence length="63" mass="6859">MSEISHYGFPGRSKRVPFPTTIIPCALTLPSESDGGEQTGVKALEACLLKPHFVKVLDPWSFA</sequence>
<dbReference type="InParanoid" id="G2Y9K7"/>
<organism evidence="1 2">
    <name type="scientific">Botryotinia fuckeliana (strain T4)</name>
    <name type="common">Noble rot fungus</name>
    <name type="synonym">Botrytis cinerea</name>
    <dbReference type="NCBI Taxonomy" id="999810"/>
    <lineage>
        <taxon>Eukaryota</taxon>
        <taxon>Fungi</taxon>
        <taxon>Dikarya</taxon>
        <taxon>Ascomycota</taxon>
        <taxon>Pezizomycotina</taxon>
        <taxon>Leotiomycetes</taxon>
        <taxon>Helotiales</taxon>
        <taxon>Sclerotiniaceae</taxon>
        <taxon>Botrytis</taxon>
    </lineage>
</organism>
<gene>
    <name evidence="1" type="ORF">BofuT4_uP031590.1</name>
</gene>
<dbReference type="HOGENOM" id="CLU_2885514_0_0_1"/>
<proteinExistence type="predicted"/>
<evidence type="ECO:0000313" key="2">
    <source>
        <dbReference type="Proteomes" id="UP000008177"/>
    </source>
</evidence>
<dbReference type="EMBL" id="FQ790300">
    <property type="protein sequence ID" value="CCD49283.1"/>
    <property type="molecule type" value="Genomic_DNA"/>
</dbReference>
<evidence type="ECO:0000313" key="1">
    <source>
        <dbReference type="EMBL" id="CCD49283.1"/>
    </source>
</evidence>
<protein>
    <submittedName>
        <fullName evidence="1">Uncharacterized protein</fullName>
    </submittedName>
</protein>
<name>G2Y9K7_BOTF4</name>
<dbReference type="Proteomes" id="UP000008177">
    <property type="component" value="Unplaced contigs"/>
</dbReference>
<dbReference type="AlphaFoldDB" id="G2Y9K7"/>
<accession>G2Y9K7</accession>